<protein>
    <submittedName>
        <fullName evidence="2">Oxidoreductase</fullName>
    </submittedName>
</protein>
<reference evidence="2" key="1">
    <citation type="submission" date="2016-11" db="UniProtKB">
        <authorList>
            <consortium name="WormBaseParasite"/>
        </authorList>
    </citation>
    <scope>IDENTIFICATION</scope>
</reference>
<accession>A0A1I7XDW8</accession>
<dbReference type="WBParaSite" id="Hba_15731">
    <property type="protein sequence ID" value="Hba_15731"/>
    <property type="gene ID" value="Hba_15731"/>
</dbReference>
<proteinExistence type="predicted"/>
<dbReference type="AlphaFoldDB" id="A0A1I7XDW8"/>
<keyword evidence="1" id="KW-1185">Reference proteome</keyword>
<evidence type="ECO:0000313" key="1">
    <source>
        <dbReference type="Proteomes" id="UP000095283"/>
    </source>
</evidence>
<name>A0A1I7XDW8_HETBA</name>
<organism evidence="1 2">
    <name type="scientific">Heterorhabditis bacteriophora</name>
    <name type="common">Entomopathogenic nematode worm</name>
    <dbReference type="NCBI Taxonomy" id="37862"/>
    <lineage>
        <taxon>Eukaryota</taxon>
        <taxon>Metazoa</taxon>
        <taxon>Ecdysozoa</taxon>
        <taxon>Nematoda</taxon>
        <taxon>Chromadorea</taxon>
        <taxon>Rhabditida</taxon>
        <taxon>Rhabditina</taxon>
        <taxon>Rhabditomorpha</taxon>
        <taxon>Strongyloidea</taxon>
        <taxon>Heterorhabditidae</taxon>
        <taxon>Heterorhabditis</taxon>
    </lineage>
</organism>
<dbReference type="Proteomes" id="UP000095283">
    <property type="component" value="Unplaced"/>
</dbReference>
<sequence length="55" mass="6046">MCPHQLVADWQVGSKQTHAIIFPFAIHALVSTCTGQLDPKGKMFQAKDFGEIACE</sequence>
<evidence type="ECO:0000313" key="2">
    <source>
        <dbReference type="WBParaSite" id="Hba_15731"/>
    </source>
</evidence>